<feature type="transmembrane region" description="Helical" evidence="1">
    <location>
        <begin position="93"/>
        <end position="111"/>
    </location>
</feature>
<dbReference type="AlphaFoldDB" id="A0A7G7G956"/>
<keyword evidence="1" id="KW-0472">Membrane</keyword>
<evidence type="ECO:0000256" key="1">
    <source>
        <dbReference type="SAM" id="Phobius"/>
    </source>
</evidence>
<feature type="transmembrane region" description="Helical" evidence="1">
    <location>
        <begin position="212"/>
        <end position="236"/>
    </location>
</feature>
<dbReference type="Proteomes" id="UP000515237">
    <property type="component" value="Chromosome"/>
</dbReference>
<dbReference type="EMBL" id="CP055156">
    <property type="protein sequence ID" value="QNF33690.1"/>
    <property type="molecule type" value="Genomic_DNA"/>
</dbReference>
<keyword evidence="1" id="KW-0812">Transmembrane</keyword>
<evidence type="ECO:0000313" key="3">
    <source>
        <dbReference type="Proteomes" id="UP000515237"/>
    </source>
</evidence>
<proteinExistence type="predicted"/>
<feature type="transmembrane region" description="Helical" evidence="1">
    <location>
        <begin position="318"/>
        <end position="336"/>
    </location>
</feature>
<feature type="transmembrane region" description="Helical" evidence="1">
    <location>
        <begin position="118"/>
        <end position="136"/>
    </location>
</feature>
<feature type="transmembrane region" description="Helical" evidence="1">
    <location>
        <begin position="280"/>
        <end position="298"/>
    </location>
</feature>
<evidence type="ECO:0000313" key="2">
    <source>
        <dbReference type="EMBL" id="QNF33690.1"/>
    </source>
</evidence>
<evidence type="ECO:0008006" key="4">
    <source>
        <dbReference type="Google" id="ProtNLM"/>
    </source>
</evidence>
<feature type="transmembrane region" description="Helical" evidence="1">
    <location>
        <begin position="16"/>
        <end position="37"/>
    </location>
</feature>
<keyword evidence="3" id="KW-1185">Reference proteome</keyword>
<feature type="transmembrane region" description="Helical" evidence="1">
    <location>
        <begin position="248"/>
        <end position="268"/>
    </location>
</feature>
<protein>
    <recommendedName>
        <fullName evidence="4">Tetratricopeptide repeat protein</fullName>
    </recommendedName>
</protein>
<reference evidence="2 3" key="1">
    <citation type="journal article" date="2018" name="Int. J. Syst. Evol. Microbiol.">
        <title>Adhaeribacter swui sp. nov., isolated from wet mud.</title>
        <authorList>
            <person name="Kim D.U."/>
            <person name="Kim K.W."/>
            <person name="Kang M.S."/>
            <person name="Kim J.Y."/>
            <person name="Jang J.H."/>
            <person name="Kim M.K."/>
        </authorList>
    </citation>
    <scope>NUCLEOTIDE SEQUENCE [LARGE SCALE GENOMIC DNA]</scope>
    <source>
        <strain evidence="2 3">KCTC 52873</strain>
    </source>
</reference>
<sequence length="1014" mass="114355">MAEQNLLGGRRKGGPFLLYLLVVLSIAALAMAIFHYFTGSDRVMPWQPEAELFPVSATLTRFNSLYQSFQIPITGFLVSERFDVGLPVLQPELASVFLAILSLALAVYFTIISAFSRWPYIICMALAMIYLATFNFDLLRLNQEYNQILLVIVLGVLVLVSYGFQAFFTRVKLAIRFLVFCVLLGLIAIIIGNQSQYSATLSAMQLVNYSSLAAFVASGLFIFLIAFENIHGLLWINTQGPSPQRRFGLWHFVLIGLLYLANLLLLYLKNADIIQLDFYYVDPFIILLLSIIAGYWGWQRREIQYQRYFTFKNGVAYLYLVLAINCLLTIGYAFATANTPLISAFTDVIVYTHLAYGFLFFLYILLNFYKLIQQRLAVYKVVFDPKQIPFFTVYIMGSMLLLALIFRSTFSVYHKAEAGYYNYLGDFYKAASNNLLAERFYTEGTIYSHHNVKSTYALAGLYRERTYTTAEINLLKDGLAGGPNEKLYVRMAATQTDKKDFFNHLFLLNQGLQAIPNSPALLNNKALLYETTTLSDSTAYFYNQALQAASGKYKDLVQSNRLAFFLKNSDPQQALAVAEQTGEQSNEPALKSNLTLLQILQEKPAPAPTSAELTLKAFSASEFALYYHRTLQNIIKATPQTVKQLDQLIKLPGNAPYQENLILLKALAQFYSGQIYAARNTLENQALASESTAGYYYYLIGTWLMEQKLYPAAASYFQKARERRLPEAELPYLYALAHTPDKNTAYAAAQEASNNLTDPAEKAQASFLANVLNLTTSSVLTASDSLKVAYLTLYRPELTTPEFEKVINTLSAGKFKALAQAELAQHYIQTNNLNAAAQTTKTALALAQKDKSITPELNRLQATILVKQRNTAELNKLVPELRLSLAHQNEKLFFQAVAAEKINPKQAAALYRQVPQALIYQEDAVLAAANYFSQAQKNDNQAYELLLSSIKYNPFSARLYQAYVFTSLKLGFIDFAQTAAEELKSLLSPEEYAIFRSNYEQKLKEKQESFPDWN</sequence>
<dbReference type="KEGG" id="aswu:HUW51_13520"/>
<keyword evidence="1" id="KW-1133">Transmembrane helix</keyword>
<accession>A0A7G7G956</accession>
<feature type="transmembrane region" description="Helical" evidence="1">
    <location>
        <begin position="348"/>
        <end position="368"/>
    </location>
</feature>
<feature type="transmembrane region" description="Helical" evidence="1">
    <location>
        <begin position="148"/>
        <end position="168"/>
    </location>
</feature>
<name>A0A7G7G956_9BACT</name>
<gene>
    <name evidence="2" type="ORF">HUW51_13520</name>
</gene>
<feature type="transmembrane region" description="Helical" evidence="1">
    <location>
        <begin position="173"/>
        <end position="192"/>
    </location>
</feature>
<feature type="transmembrane region" description="Helical" evidence="1">
    <location>
        <begin position="388"/>
        <end position="406"/>
    </location>
</feature>
<dbReference type="RefSeq" id="WP_185270172.1">
    <property type="nucleotide sequence ID" value="NZ_CP055156.1"/>
</dbReference>
<organism evidence="2 3">
    <name type="scientific">Adhaeribacter swui</name>
    <dbReference type="NCBI Taxonomy" id="2086471"/>
    <lineage>
        <taxon>Bacteria</taxon>
        <taxon>Pseudomonadati</taxon>
        <taxon>Bacteroidota</taxon>
        <taxon>Cytophagia</taxon>
        <taxon>Cytophagales</taxon>
        <taxon>Hymenobacteraceae</taxon>
        <taxon>Adhaeribacter</taxon>
    </lineage>
</organism>